<dbReference type="InterPro" id="IPR039844">
    <property type="entry name" value="URB1"/>
</dbReference>
<dbReference type="PANTHER" id="PTHR13500:SF0">
    <property type="entry name" value="NUCLEOLAR PRE-RIBOSOMAL-ASSOCIATED PROTEIN 1"/>
    <property type="match status" value="1"/>
</dbReference>
<dbReference type="Pfam" id="PF11707">
    <property type="entry name" value="Npa1"/>
    <property type="match status" value="1"/>
</dbReference>
<feature type="compositionally biased region" description="Basic and acidic residues" evidence="1">
    <location>
        <begin position="1"/>
        <end position="15"/>
    </location>
</feature>
<organism evidence="5 6">
    <name type="scientific">Ramalina farinacea</name>
    <dbReference type="NCBI Taxonomy" id="258253"/>
    <lineage>
        <taxon>Eukaryota</taxon>
        <taxon>Fungi</taxon>
        <taxon>Dikarya</taxon>
        <taxon>Ascomycota</taxon>
        <taxon>Pezizomycotina</taxon>
        <taxon>Lecanoromycetes</taxon>
        <taxon>OSLEUM clade</taxon>
        <taxon>Lecanoromycetidae</taxon>
        <taxon>Lecanorales</taxon>
        <taxon>Lecanorineae</taxon>
        <taxon>Ramalinaceae</taxon>
        <taxon>Ramalina</taxon>
    </lineage>
</organism>
<evidence type="ECO:0000313" key="5">
    <source>
        <dbReference type="EMBL" id="MDI1486283.1"/>
    </source>
</evidence>
<dbReference type="SUPFAM" id="SSF48371">
    <property type="entry name" value="ARM repeat"/>
    <property type="match status" value="1"/>
</dbReference>
<feature type="compositionally biased region" description="Low complexity" evidence="1">
    <location>
        <begin position="815"/>
        <end position="826"/>
    </location>
</feature>
<dbReference type="EMBL" id="JAPUFD010000003">
    <property type="protein sequence ID" value="MDI1486283.1"/>
    <property type="molecule type" value="Genomic_DNA"/>
</dbReference>
<dbReference type="InterPro" id="IPR059018">
    <property type="entry name" value="HEAT_URB1"/>
</dbReference>
<dbReference type="Proteomes" id="UP001161017">
    <property type="component" value="Unassembled WGS sequence"/>
</dbReference>
<feature type="region of interest" description="Disordered" evidence="1">
    <location>
        <begin position="355"/>
        <end position="374"/>
    </location>
</feature>
<dbReference type="InterPro" id="IPR032436">
    <property type="entry name" value="URB1_C"/>
</dbReference>
<feature type="region of interest" description="Disordered" evidence="1">
    <location>
        <begin position="1"/>
        <end position="26"/>
    </location>
</feature>
<reference evidence="5" key="1">
    <citation type="journal article" date="2023" name="Genome Biol. Evol.">
        <title>First Whole Genome Sequence and Flow Cytometry Genome Size Data for the Lichen-Forming Fungus Ramalina farinacea (Ascomycota).</title>
        <authorList>
            <person name="Llewellyn T."/>
            <person name="Mian S."/>
            <person name="Hill R."/>
            <person name="Leitch I.J."/>
            <person name="Gaya E."/>
        </authorList>
    </citation>
    <scope>NUCLEOTIDE SEQUENCE</scope>
    <source>
        <strain evidence="5">LIQ254RAFAR</strain>
    </source>
</reference>
<gene>
    <name evidence="5" type="ORF">OHK93_005510</name>
</gene>
<evidence type="ECO:0000259" key="3">
    <source>
        <dbReference type="Pfam" id="PF16201"/>
    </source>
</evidence>
<evidence type="ECO:0000259" key="2">
    <source>
        <dbReference type="Pfam" id="PF11707"/>
    </source>
</evidence>
<evidence type="ECO:0000313" key="6">
    <source>
        <dbReference type="Proteomes" id="UP001161017"/>
    </source>
</evidence>
<dbReference type="InterPro" id="IPR021714">
    <property type="entry name" value="URB1_N"/>
</dbReference>
<feature type="domain" description="URB1 C-terminal" evidence="3">
    <location>
        <begin position="890"/>
        <end position="1084"/>
    </location>
</feature>
<dbReference type="GO" id="GO:0000463">
    <property type="term" value="P:maturation of LSU-rRNA from tricistronic rRNA transcript (SSU-rRNA, 5.8S rRNA, LSU-rRNA)"/>
    <property type="evidence" value="ECO:0007669"/>
    <property type="project" value="TreeGrafter"/>
</dbReference>
<feature type="compositionally biased region" description="Acidic residues" evidence="1">
    <location>
        <begin position="827"/>
        <end position="844"/>
    </location>
</feature>
<evidence type="ECO:0000259" key="4">
    <source>
        <dbReference type="Pfam" id="PF26140"/>
    </source>
</evidence>
<proteinExistence type="predicted"/>
<feature type="region of interest" description="Disordered" evidence="1">
    <location>
        <begin position="815"/>
        <end position="868"/>
    </location>
</feature>
<feature type="domain" description="URB1 central HEAT repeat" evidence="4">
    <location>
        <begin position="618"/>
        <end position="808"/>
    </location>
</feature>
<name>A0AA43QGU5_9LECA</name>
<dbReference type="Pfam" id="PF26140">
    <property type="entry name" value="HEAT_URB1"/>
    <property type="match status" value="1"/>
</dbReference>
<feature type="domain" description="URB1 N-terminal" evidence="2">
    <location>
        <begin position="101"/>
        <end position="434"/>
    </location>
</feature>
<dbReference type="GO" id="GO:0005730">
    <property type="term" value="C:nucleolus"/>
    <property type="evidence" value="ECO:0007669"/>
    <property type="project" value="TreeGrafter"/>
</dbReference>
<dbReference type="GO" id="GO:0000466">
    <property type="term" value="P:maturation of 5.8S rRNA from tricistronic rRNA transcript (SSU-rRNA, 5.8S rRNA, LSU-rRNA)"/>
    <property type="evidence" value="ECO:0007669"/>
    <property type="project" value="TreeGrafter"/>
</dbReference>
<dbReference type="InterPro" id="IPR016024">
    <property type="entry name" value="ARM-type_fold"/>
</dbReference>
<accession>A0AA43QGU5</accession>
<dbReference type="AlphaFoldDB" id="A0AA43QGU5"/>
<evidence type="ECO:0000256" key="1">
    <source>
        <dbReference type="SAM" id="MobiDB-lite"/>
    </source>
</evidence>
<sequence length="1136" mass="127117">MARAYLEVDREESASKRRKLSQGSPPLEQIEIKSSSDLQNLLAFSQDAGQDVKQKVQRFRGFLSSIQDGKHPRHVHNQTILLDFFRTKTPRNEGDTTAFSGLIQSWHFAVQANGESLISSITAAFASMLKTISTLVDFRQAGLSLCRILMQDDQMRLFDRALTANRAKEHLIDPCLRLLTEILQFDGGTCAKLIHRQRSTTFHRLDVFLSHRQQSPGDDVGKKRRAPVHELAHRYLLANLQLQGPIAKAAIMSNGPIVRAFLQNLIQLPSWCVLETLDGLHNAVLADAKLNTSVKNQFFDESNLRSLSSLYSYKGQSENDSNQRVRLKLHALLLAICVSSESSLLKTSGAVHIDPGHPSSHGVEDSSNHGLSSMPRSSRNLLTFLSSLRPYADSLQADLIIEVFEQAPQMIDAYFSIAKTFPFDPKLTATWVGYARFLLALIQSVNEEKLVLSVDVDAQELTTLLNCILPRPLIKKILTRCLNQSVQLVKFLTVQILTAAFSKIDRVNQTRTALGRNAEDAAEGLVVAIADRCPDMSVIIMQFQSCSDSHAVLKESLGRLLLNYYQILPQVALEEKFDISPALAKALDAVERLNEEDEESLKYLYLEHLIEIASFQSSAVQWFHKIAQDDHLSPFTKLLRYHVKIESKKDRSKILGTLISIAEDHGLSQSHHTSHAPATLILSLQSVTQFFEELYNYLDDCTQRLVKKPAEYQELLLSLYEDSSKTAPNRYGEAGVDLILIALVEQWPHLRETASSQVATAVAQWLDHYMSLLALAGCNTDILLQLSEQFRDVEGGNLQLQKTLKDLKQQDILESDYTSSASSSDSGESDTDVPDVPDVDEPDDAPTGLALTVNGCSLPEGPPEESLDHPELYRWSKEDVIDAVADGLIGELVLCLCSQELSVRKEALRNIATFNAKLKLYNHREQPQLYLLLGEIVETATPIISSTALSYFAGVLASEMLLVLLDPLHFMYVKVCTFLHRRPEWQLEKLPSYWVDKAIGQAPSEDDAHYAEVSWLLDILIEGLRTSADMSLYWRCNILERIFTLSWSPSLPDDCFHRIVDFCFRCTYVDGSTTLITRCGLMGWISCCLAQKTSQSRDRLLLLAVRARATCDPGKVDAWSDGGFDMILQGLARVGI</sequence>
<dbReference type="PANTHER" id="PTHR13500">
    <property type="entry name" value="NUCLEOLAR PRERIBOSOMAL-ASSOCIATED PROTEIN 1"/>
    <property type="match status" value="1"/>
</dbReference>
<keyword evidence="6" id="KW-1185">Reference proteome</keyword>
<comment type="caution">
    <text evidence="5">The sequence shown here is derived from an EMBL/GenBank/DDBJ whole genome shotgun (WGS) entry which is preliminary data.</text>
</comment>
<protein>
    <submittedName>
        <fullName evidence="5">Uncharacterized protein</fullName>
    </submittedName>
</protein>
<dbReference type="Pfam" id="PF16201">
    <property type="entry name" value="NopRA1"/>
    <property type="match status" value="1"/>
</dbReference>